<evidence type="ECO:0000313" key="2">
    <source>
        <dbReference type="EMBL" id="MPC33470.1"/>
    </source>
</evidence>
<gene>
    <name evidence="2" type="ORF">E2C01_026822</name>
</gene>
<feature type="compositionally biased region" description="Basic and acidic residues" evidence="1">
    <location>
        <begin position="34"/>
        <end position="45"/>
    </location>
</feature>
<evidence type="ECO:0000256" key="1">
    <source>
        <dbReference type="SAM" id="MobiDB-lite"/>
    </source>
</evidence>
<dbReference type="AlphaFoldDB" id="A0A5B7EGB5"/>
<organism evidence="2 3">
    <name type="scientific">Portunus trituberculatus</name>
    <name type="common">Swimming crab</name>
    <name type="synonym">Neptunus trituberculatus</name>
    <dbReference type="NCBI Taxonomy" id="210409"/>
    <lineage>
        <taxon>Eukaryota</taxon>
        <taxon>Metazoa</taxon>
        <taxon>Ecdysozoa</taxon>
        <taxon>Arthropoda</taxon>
        <taxon>Crustacea</taxon>
        <taxon>Multicrustacea</taxon>
        <taxon>Malacostraca</taxon>
        <taxon>Eumalacostraca</taxon>
        <taxon>Eucarida</taxon>
        <taxon>Decapoda</taxon>
        <taxon>Pleocyemata</taxon>
        <taxon>Brachyura</taxon>
        <taxon>Eubrachyura</taxon>
        <taxon>Portunoidea</taxon>
        <taxon>Portunidae</taxon>
        <taxon>Portuninae</taxon>
        <taxon>Portunus</taxon>
    </lineage>
</organism>
<sequence length="68" mass="7835">MEQSGKISEYDGKGKGWEKEKGEKPRNEQLIQRRNSDKRERKEDNFPSSQMLQGKQLRPDKAGVTGLT</sequence>
<accession>A0A5B7EGB5</accession>
<comment type="caution">
    <text evidence="2">The sequence shown here is derived from an EMBL/GenBank/DDBJ whole genome shotgun (WGS) entry which is preliminary data.</text>
</comment>
<proteinExistence type="predicted"/>
<protein>
    <submittedName>
        <fullName evidence="2">Uncharacterized protein</fullName>
    </submittedName>
</protein>
<feature type="compositionally biased region" description="Basic and acidic residues" evidence="1">
    <location>
        <begin position="8"/>
        <end position="27"/>
    </location>
</feature>
<dbReference type="Proteomes" id="UP000324222">
    <property type="component" value="Unassembled WGS sequence"/>
</dbReference>
<keyword evidence="3" id="KW-1185">Reference proteome</keyword>
<name>A0A5B7EGB5_PORTR</name>
<feature type="region of interest" description="Disordered" evidence="1">
    <location>
        <begin position="1"/>
        <end position="68"/>
    </location>
</feature>
<reference evidence="2 3" key="1">
    <citation type="submission" date="2019-05" db="EMBL/GenBank/DDBJ databases">
        <title>Another draft genome of Portunus trituberculatus and its Hox gene families provides insights of decapod evolution.</title>
        <authorList>
            <person name="Jeong J.-H."/>
            <person name="Song I."/>
            <person name="Kim S."/>
            <person name="Choi T."/>
            <person name="Kim D."/>
            <person name="Ryu S."/>
            <person name="Kim W."/>
        </authorList>
    </citation>
    <scope>NUCLEOTIDE SEQUENCE [LARGE SCALE GENOMIC DNA]</scope>
    <source>
        <tissue evidence="2">Muscle</tissue>
    </source>
</reference>
<dbReference type="EMBL" id="VSRR010002840">
    <property type="protein sequence ID" value="MPC33470.1"/>
    <property type="molecule type" value="Genomic_DNA"/>
</dbReference>
<evidence type="ECO:0000313" key="3">
    <source>
        <dbReference type="Proteomes" id="UP000324222"/>
    </source>
</evidence>